<evidence type="ECO:0000313" key="2">
    <source>
        <dbReference type="EMBL" id="AXY56981.1"/>
    </source>
</evidence>
<dbReference type="RefSeq" id="WP_087512351.1">
    <property type="nucleotide sequence ID" value="NZ_CP032134.1"/>
</dbReference>
<evidence type="ECO:0000313" key="3">
    <source>
        <dbReference type="Proteomes" id="UP000263753"/>
    </source>
</evidence>
<evidence type="ECO:0008006" key="4">
    <source>
        <dbReference type="Google" id="ProtNLM"/>
    </source>
</evidence>
<keyword evidence="1" id="KW-0732">Signal</keyword>
<evidence type="ECO:0000256" key="1">
    <source>
        <dbReference type="SAM" id="SignalP"/>
    </source>
</evidence>
<accession>A0A3B7LX48</accession>
<dbReference type="AlphaFoldDB" id="A0A3B7LX48"/>
<organism evidence="2 3">
    <name type="scientific">Acinetobacter chinensis</name>
    <dbReference type="NCBI Taxonomy" id="2004650"/>
    <lineage>
        <taxon>Bacteria</taxon>
        <taxon>Pseudomonadati</taxon>
        <taxon>Pseudomonadota</taxon>
        <taxon>Gammaproteobacteria</taxon>
        <taxon>Moraxellales</taxon>
        <taxon>Moraxellaceae</taxon>
        <taxon>Acinetobacter</taxon>
    </lineage>
</organism>
<gene>
    <name evidence="2" type="ORF">CDG60_10650</name>
</gene>
<dbReference type="EMBL" id="CP032134">
    <property type="protein sequence ID" value="AXY56981.1"/>
    <property type="molecule type" value="Genomic_DNA"/>
</dbReference>
<feature type="signal peptide" evidence="1">
    <location>
        <begin position="1"/>
        <end position="20"/>
    </location>
</feature>
<dbReference type="Proteomes" id="UP000263753">
    <property type="component" value="Chromosome"/>
</dbReference>
<feature type="chain" id="PRO_5017660148" description="DUF4198 domain-containing protein" evidence="1">
    <location>
        <begin position="21"/>
        <end position="283"/>
    </location>
</feature>
<reference evidence="3" key="1">
    <citation type="submission" date="2018-09" db="EMBL/GenBank/DDBJ databases">
        <title>The complete genome of Acinetobacter sp. strain WCHAc010005.</title>
        <authorList>
            <person name="Hu Y."/>
            <person name="Long H."/>
            <person name="Feng Y."/>
            <person name="Zong Z."/>
        </authorList>
    </citation>
    <scope>NUCLEOTIDE SEQUENCE [LARGE SCALE GENOMIC DNA]</scope>
    <source>
        <strain evidence="3">WCHAc010005</strain>
    </source>
</reference>
<protein>
    <recommendedName>
        <fullName evidence="4">DUF4198 domain-containing protein</fullName>
    </recommendedName>
</protein>
<dbReference type="KEGG" id="achi:CDG60_10650"/>
<name>A0A3B7LX48_9GAMM</name>
<proteinExistence type="predicted"/>
<sequence length="283" mass="31826">MKKIVLMASLSVLCATGVLAEPPAVSVPQKQKQAVILKNLDFKTVMMAFYQHKIRHVVIPELDAEKVQYVGSEADDIDTVLIFYPAEKYTNAAGEERYVLTVSEMGVDKGRKEIIYCGACTVQTDVYLFSKTVQGQYQLVSQSVGENSWASSGYNISPYEPKAIVRQLKLIGPKVKGYIEEDESGLQGYSTTILSIAPFDERPELKMDQIAEIRADDGATGADDTYAFEGQYRFLNSVHDGLYDIEIKYQGTQRADESRKIVPMNETRVYHYNAKQQKYIQVK</sequence>